<feature type="region of interest" description="Disordered" evidence="1">
    <location>
        <begin position="1"/>
        <end position="21"/>
    </location>
</feature>
<comment type="caution">
    <text evidence="2">The sequence shown here is derived from an EMBL/GenBank/DDBJ whole genome shotgun (WGS) entry which is preliminary data.</text>
</comment>
<proteinExistence type="predicted"/>
<dbReference type="Proteomes" id="UP000548326">
    <property type="component" value="Unassembled WGS sequence"/>
</dbReference>
<evidence type="ECO:0000313" key="2">
    <source>
        <dbReference type="EMBL" id="MBB6131584.1"/>
    </source>
</evidence>
<evidence type="ECO:0000256" key="1">
    <source>
        <dbReference type="SAM" id="MobiDB-lite"/>
    </source>
</evidence>
<sequence length="38" mass="4308">MLSSVEGKGRAQRPAHHTSTELSMTAFFNDSPFMDYYP</sequence>
<dbReference type="EMBL" id="JACHCA010000026">
    <property type="protein sequence ID" value="MBB6131584.1"/>
    <property type="molecule type" value="Genomic_DNA"/>
</dbReference>
<gene>
    <name evidence="2" type="ORF">HDF22_005735</name>
</gene>
<reference evidence="2 3" key="1">
    <citation type="submission" date="2020-08" db="EMBL/GenBank/DDBJ databases">
        <title>Genomic Encyclopedia of Type Strains, Phase IV (KMG-V): Genome sequencing to study the core and pangenomes of soil and plant-associated prokaryotes.</title>
        <authorList>
            <person name="Whitman W."/>
        </authorList>
    </citation>
    <scope>NUCLEOTIDE SEQUENCE [LARGE SCALE GENOMIC DNA]</scope>
    <source>
        <strain evidence="2 3">MP601</strain>
    </source>
</reference>
<protein>
    <submittedName>
        <fullName evidence="2">Uncharacterized protein</fullName>
    </submittedName>
</protein>
<evidence type="ECO:0000313" key="3">
    <source>
        <dbReference type="Proteomes" id="UP000548326"/>
    </source>
</evidence>
<dbReference type="AlphaFoldDB" id="A0A841JMB4"/>
<accession>A0A841JMB4</accession>
<name>A0A841JMB4_9SPHI</name>
<organism evidence="2 3">
    <name type="scientific">Mucilaginibacter lappiensis</name>
    <dbReference type="NCBI Taxonomy" id="354630"/>
    <lineage>
        <taxon>Bacteria</taxon>
        <taxon>Pseudomonadati</taxon>
        <taxon>Bacteroidota</taxon>
        <taxon>Sphingobacteriia</taxon>
        <taxon>Sphingobacteriales</taxon>
        <taxon>Sphingobacteriaceae</taxon>
        <taxon>Mucilaginibacter</taxon>
    </lineage>
</organism>